<proteinExistence type="predicted"/>
<reference evidence="2" key="1">
    <citation type="submission" date="2022-11" db="EMBL/GenBank/DDBJ databases">
        <title>Centuries of genome instability and evolution in soft-shell clam transmissible cancer (bioRxiv).</title>
        <authorList>
            <person name="Hart S.F.M."/>
            <person name="Yonemitsu M.A."/>
            <person name="Giersch R.M."/>
            <person name="Beal B.F."/>
            <person name="Arriagada G."/>
            <person name="Davis B.W."/>
            <person name="Ostrander E.A."/>
            <person name="Goff S.P."/>
            <person name="Metzger M.J."/>
        </authorList>
    </citation>
    <scope>NUCLEOTIDE SEQUENCE</scope>
    <source>
        <strain evidence="2">MELC-2E11</strain>
        <tissue evidence="2">Siphon/mantle</tissue>
    </source>
</reference>
<accession>A0ABY7FBT6</accession>
<gene>
    <name evidence="2" type="ORF">MAR_001446</name>
</gene>
<organism evidence="2 3">
    <name type="scientific">Mya arenaria</name>
    <name type="common">Soft-shell clam</name>
    <dbReference type="NCBI Taxonomy" id="6604"/>
    <lineage>
        <taxon>Eukaryota</taxon>
        <taxon>Metazoa</taxon>
        <taxon>Spiralia</taxon>
        <taxon>Lophotrochozoa</taxon>
        <taxon>Mollusca</taxon>
        <taxon>Bivalvia</taxon>
        <taxon>Autobranchia</taxon>
        <taxon>Heteroconchia</taxon>
        <taxon>Euheterodonta</taxon>
        <taxon>Imparidentia</taxon>
        <taxon>Neoheterodontei</taxon>
        <taxon>Myida</taxon>
        <taxon>Myoidea</taxon>
        <taxon>Myidae</taxon>
        <taxon>Mya</taxon>
    </lineage>
</organism>
<feature type="compositionally biased region" description="Low complexity" evidence="1">
    <location>
        <begin position="10"/>
        <end position="24"/>
    </location>
</feature>
<dbReference type="Proteomes" id="UP001164746">
    <property type="component" value="Chromosome 11"/>
</dbReference>
<name>A0ABY7FBT6_MYAAR</name>
<protein>
    <submittedName>
        <fullName evidence="2">Uncharacterized protein</fullName>
    </submittedName>
</protein>
<evidence type="ECO:0000313" key="3">
    <source>
        <dbReference type="Proteomes" id="UP001164746"/>
    </source>
</evidence>
<keyword evidence="3" id="KW-1185">Reference proteome</keyword>
<feature type="region of interest" description="Disordered" evidence="1">
    <location>
        <begin position="1"/>
        <end position="58"/>
    </location>
</feature>
<sequence length="58" mass="6518">MSEDQIPFRAQGQAPYDQQQYPAQLPFQTGQITPGTSVVSNQEIPDPPSYEKCVDNYN</sequence>
<dbReference type="EMBL" id="CP111022">
    <property type="protein sequence ID" value="WAR19608.1"/>
    <property type="molecule type" value="Genomic_DNA"/>
</dbReference>
<evidence type="ECO:0000256" key="1">
    <source>
        <dbReference type="SAM" id="MobiDB-lite"/>
    </source>
</evidence>
<feature type="compositionally biased region" description="Polar residues" evidence="1">
    <location>
        <begin position="26"/>
        <end position="43"/>
    </location>
</feature>
<evidence type="ECO:0000313" key="2">
    <source>
        <dbReference type="EMBL" id="WAR19608.1"/>
    </source>
</evidence>